<feature type="domain" description="Gfo/Idh/MocA-like oxidoreductase N-terminal" evidence="3">
    <location>
        <begin position="5"/>
        <end position="131"/>
    </location>
</feature>
<dbReference type="InterPro" id="IPR055170">
    <property type="entry name" value="GFO_IDH_MocA-like_dom"/>
</dbReference>
<feature type="domain" description="GFO/IDH/MocA-like oxidoreductase" evidence="4">
    <location>
        <begin position="141"/>
        <end position="265"/>
    </location>
</feature>
<dbReference type="Gene3D" id="3.40.50.720">
    <property type="entry name" value="NAD(P)-binding Rossmann-like Domain"/>
    <property type="match status" value="1"/>
</dbReference>
<evidence type="ECO:0000259" key="3">
    <source>
        <dbReference type="Pfam" id="PF01408"/>
    </source>
</evidence>
<dbReference type="Proteomes" id="UP000258309">
    <property type="component" value="Unassembled WGS sequence"/>
</dbReference>
<gene>
    <name evidence="5" type="ORF">B7463_g7546</name>
</gene>
<dbReference type="PANTHER" id="PTHR43708:SF5">
    <property type="entry name" value="CONSERVED EXPRESSED OXIDOREDUCTASE (EUROFUNG)-RELATED"/>
    <property type="match status" value="1"/>
</dbReference>
<feature type="non-terminal residue" evidence="5">
    <location>
        <position position="1"/>
    </location>
</feature>
<dbReference type="SUPFAM" id="SSF51735">
    <property type="entry name" value="NAD(P)-binding Rossmann-fold domains"/>
    <property type="match status" value="1"/>
</dbReference>
<evidence type="ECO:0008006" key="7">
    <source>
        <dbReference type="Google" id="ProtNLM"/>
    </source>
</evidence>
<accession>A0A3E2H5Y5</accession>
<evidence type="ECO:0000256" key="2">
    <source>
        <dbReference type="ARBA" id="ARBA00023002"/>
    </source>
</evidence>
<dbReference type="InterPro" id="IPR051317">
    <property type="entry name" value="Gfo/Idh/MocA_oxidoreduct"/>
</dbReference>
<evidence type="ECO:0000313" key="5">
    <source>
        <dbReference type="EMBL" id="RFU28788.1"/>
    </source>
</evidence>
<protein>
    <recommendedName>
        <fullName evidence="7">Gfo/Idh/MocA-like oxidoreductase N-terminal domain-containing protein</fullName>
    </recommendedName>
</protein>
<dbReference type="Pfam" id="PF22725">
    <property type="entry name" value="GFO_IDH_MocA_C3"/>
    <property type="match status" value="1"/>
</dbReference>
<comment type="caution">
    <text evidence="5">The sequence shown here is derived from an EMBL/GenBank/DDBJ whole genome shotgun (WGS) entry which is preliminary data.</text>
</comment>
<dbReference type="STRING" id="5539.A0A3E2H5Y5"/>
<comment type="similarity">
    <text evidence="1">Belongs to the Gfo/Idh/MocA family.</text>
</comment>
<dbReference type="GO" id="GO:0016491">
    <property type="term" value="F:oxidoreductase activity"/>
    <property type="evidence" value="ECO:0007669"/>
    <property type="project" value="UniProtKB-KW"/>
</dbReference>
<dbReference type="GO" id="GO:0000166">
    <property type="term" value="F:nucleotide binding"/>
    <property type="evidence" value="ECO:0007669"/>
    <property type="project" value="InterPro"/>
</dbReference>
<proteinExistence type="inferred from homology"/>
<keyword evidence="6" id="KW-1185">Reference proteome</keyword>
<name>A0A3E2H5Y5_SCYLI</name>
<feature type="non-terminal residue" evidence="5">
    <location>
        <position position="404"/>
    </location>
</feature>
<dbReference type="Gene3D" id="3.30.360.10">
    <property type="entry name" value="Dihydrodipicolinate Reductase, domain 2"/>
    <property type="match status" value="1"/>
</dbReference>
<evidence type="ECO:0000259" key="4">
    <source>
        <dbReference type="Pfam" id="PF22725"/>
    </source>
</evidence>
<organism evidence="5 6">
    <name type="scientific">Scytalidium lignicola</name>
    <name type="common">Hyphomycete</name>
    <dbReference type="NCBI Taxonomy" id="5539"/>
    <lineage>
        <taxon>Eukaryota</taxon>
        <taxon>Fungi</taxon>
        <taxon>Dikarya</taxon>
        <taxon>Ascomycota</taxon>
        <taxon>Pezizomycotina</taxon>
        <taxon>Leotiomycetes</taxon>
        <taxon>Leotiomycetes incertae sedis</taxon>
        <taxon>Scytalidium</taxon>
    </lineage>
</organism>
<dbReference type="AlphaFoldDB" id="A0A3E2H5Y5"/>
<dbReference type="OrthoDB" id="6417021at2759"/>
<evidence type="ECO:0000256" key="1">
    <source>
        <dbReference type="ARBA" id="ARBA00010928"/>
    </source>
</evidence>
<dbReference type="EMBL" id="NCSJ02000150">
    <property type="protein sequence ID" value="RFU28788.1"/>
    <property type="molecule type" value="Genomic_DNA"/>
</dbReference>
<dbReference type="OMA" id="HADSHFD"/>
<dbReference type="PANTHER" id="PTHR43708">
    <property type="entry name" value="CONSERVED EXPRESSED OXIDOREDUCTASE (EUROFUNG)"/>
    <property type="match status" value="1"/>
</dbReference>
<sequence length="404" mass="45729">MARPINVGIVGYGFSTRCFNLPFILPNPDLKVYAFLQRAPAPADKSAVEPGKHCTVDYPNAKHYQTSDEFFADPEIELVVVCTKHDSHADFAEKALKANKHVVVEKCFTVTTEEADRVLEAAKHTDKILTVFQNRRYDSDFRTLQHLVQQKAFGQVTECEIHYDVDFPPWMQSWKSPGYRPGDGMMFGLGSHTIDQALLLFGRPASVTGLYRALRGIESKTDDAFTIILQYSGDQKNLVVTVKTSVVTTMQYPLKYFIRGYDGSFMKFGDDKQETQTFAGETPLTPGFGVEPEATWGLLTTKSKIHENQEKDERTGHYVGKFPSLKGEYTKYYTDLVKAIRGEQELYVKPELARDGIRIIELARESADKGLARSSWWKRSWTLRGSYSAASEKAFASDRLHNWA</sequence>
<evidence type="ECO:0000313" key="6">
    <source>
        <dbReference type="Proteomes" id="UP000258309"/>
    </source>
</evidence>
<dbReference type="SUPFAM" id="SSF55347">
    <property type="entry name" value="Glyceraldehyde-3-phosphate dehydrogenase-like, C-terminal domain"/>
    <property type="match status" value="1"/>
</dbReference>
<dbReference type="InterPro" id="IPR036291">
    <property type="entry name" value="NAD(P)-bd_dom_sf"/>
</dbReference>
<reference evidence="5 6" key="1">
    <citation type="submission" date="2018-05" db="EMBL/GenBank/DDBJ databases">
        <title>Draft genome sequence of Scytalidium lignicola DSM 105466, a ubiquitous saprotrophic fungus.</title>
        <authorList>
            <person name="Buettner E."/>
            <person name="Gebauer A.M."/>
            <person name="Hofrichter M."/>
            <person name="Liers C."/>
            <person name="Kellner H."/>
        </authorList>
    </citation>
    <scope>NUCLEOTIDE SEQUENCE [LARGE SCALE GENOMIC DNA]</scope>
    <source>
        <strain evidence="5 6">DSM 105466</strain>
    </source>
</reference>
<keyword evidence="2" id="KW-0560">Oxidoreductase</keyword>
<dbReference type="InterPro" id="IPR000683">
    <property type="entry name" value="Gfo/Idh/MocA-like_OxRdtase_N"/>
</dbReference>
<dbReference type="Pfam" id="PF01408">
    <property type="entry name" value="GFO_IDH_MocA"/>
    <property type="match status" value="1"/>
</dbReference>